<evidence type="ECO:0000256" key="1">
    <source>
        <dbReference type="SAM" id="Phobius"/>
    </source>
</evidence>
<dbReference type="AlphaFoldDB" id="A0A7S3PJJ3"/>
<dbReference type="EMBL" id="HBIN01015192">
    <property type="protein sequence ID" value="CAE0441393.1"/>
    <property type="molecule type" value="Transcribed_RNA"/>
</dbReference>
<name>A0A7S3PJJ3_9STRA</name>
<organism evidence="2">
    <name type="scientific">Aplanochytrium stocchinoi</name>
    <dbReference type="NCBI Taxonomy" id="215587"/>
    <lineage>
        <taxon>Eukaryota</taxon>
        <taxon>Sar</taxon>
        <taxon>Stramenopiles</taxon>
        <taxon>Bigyra</taxon>
        <taxon>Labyrinthulomycetes</taxon>
        <taxon>Thraustochytrida</taxon>
        <taxon>Thraustochytriidae</taxon>
        <taxon>Aplanochytrium</taxon>
    </lineage>
</organism>
<evidence type="ECO:0000313" key="2">
    <source>
        <dbReference type="EMBL" id="CAE0441393.1"/>
    </source>
</evidence>
<feature type="transmembrane region" description="Helical" evidence="1">
    <location>
        <begin position="632"/>
        <end position="650"/>
    </location>
</feature>
<gene>
    <name evidence="2" type="ORF">ASTO00021_LOCUS11524</name>
</gene>
<keyword evidence="1" id="KW-0812">Transmembrane</keyword>
<keyword evidence="1" id="KW-0472">Membrane</keyword>
<keyword evidence="1" id="KW-1133">Transmembrane helix</keyword>
<protein>
    <submittedName>
        <fullName evidence="2">Uncharacterized protein</fullName>
    </submittedName>
</protein>
<proteinExistence type="predicted"/>
<accession>A0A7S3PJJ3</accession>
<reference evidence="2" key="1">
    <citation type="submission" date="2021-01" db="EMBL/GenBank/DDBJ databases">
        <authorList>
            <person name="Corre E."/>
            <person name="Pelletier E."/>
            <person name="Niang G."/>
            <person name="Scheremetjew M."/>
            <person name="Finn R."/>
            <person name="Kale V."/>
            <person name="Holt S."/>
            <person name="Cochrane G."/>
            <person name="Meng A."/>
            <person name="Brown T."/>
            <person name="Cohen L."/>
        </authorList>
    </citation>
    <scope>NUCLEOTIDE SEQUENCE</scope>
    <source>
        <strain evidence="2">GSBS06</strain>
    </source>
</reference>
<sequence>MIKRGRSNFAVMKREELATWVTSEYALFTTFGHIIASELGHFHKGNPAFQVLHDGVTIAHKKYVGCAVSFVLPYTVGSELMLKNVIIATGFKRSSHSASDQRVQIKNAVSTVLGLGLEECMVSSMQDCAALDVLQEKDVTLFAPDKCNLHQMSKIGAWAVGDLTRRDGDLDYNPFPEAQKVLKQVLEIGKEFTYGHRWSKLLNILQQHGSRWKTKPLNAAEGKTRITIRGDSLLSVLKVHKGIKAYLSSEIALAKFKSEEGRLKALRMSDEDWRVACDLEAILYSCRYFTSFSQYEINYTGAYGVLLKDLAVKTFETSSSLLRVDLDSIMISEAKHIPRNKTAFKDMTEIGQRAWERAYTEAQKRCSKQALTEREKIAIILDLRTKNSPVLDDQMKMDCYKTLEEVYLKYRMVLYGQVDTNPDTLSTCSDGNVDAAGWENVLSMESQSKDAFSNRETSRREYQQVIKNWLKLKVNWRQYDTQNLLPKDSETFDCFDLLVIDIGPLYAELLHDKYRTNFGLLPRIALTTIATKLSESFCERHNSAAKLIVPNGSCWLSDTEIEMLSCLRMNRGFMEFMKENYGEMAKADLKKNLSKLKTASVSTTSKPNETRYLSDVFASVDESLMSSPSNSWFFYGIGLVLFILDVRLYLKVKIRT</sequence>